<feature type="binding site" evidence="10">
    <location>
        <position position="123"/>
    </location>
    <ligand>
        <name>(6S)-5-formyl-5,6,7,8-tetrahydrofolate</name>
        <dbReference type="ChEBI" id="CHEBI:57457"/>
    </ligand>
</feature>
<dbReference type="Gene3D" id="3.40.50.300">
    <property type="entry name" value="P-loop containing nucleotide triphosphate hydrolases"/>
    <property type="match status" value="1"/>
</dbReference>
<dbReference type="EC" id="3.6.-.-" evidence="10"/>
<dbReference type="STRING" id="760142.Hipma_0089"/>
<keyword evidence="6 10" id="KW-0378">Hydrolase</keyword>
<dbReference type="Proteomes" id="UP000008139">
    <property type="component" value="Chromosome"/>
</dbReference>
<dbReference type="InterPro" id="IPR027368">
    <property type="entry name" value="MnmE_dom2"/>
</dbReference>
<dbReference type="HAMAP" id="MF_00379">
    <property type="entry name" value="GTPase_MnmE"/>
    <property type="match status" value="1"/>
</dbReference>
<feature type="binding site" evidence="10">
    <location>
        <position position="250"/>
    </location>
    <ligand>
        <name>K(+)</name>
        <dbReference type="ChEBI" id="CHEBI:29103"/>
    </ligand>
</feature>
<evidence type="ECO:0000256" key="5">
    <source>
        <dbReference type="ARBA" id="ARBA00022741"/>
    </source>
</evidence>
<reference evidence="14" key="2">
    <citation type="submission" date="2011-03" db="EMBL/GenBank/DDBJ databases">
        <title>The complete genome of Hippea maritima DSM 10411.</title>
        <authorList>
            <consortium name="US DOE Joint Genome Institute (JGI-PGF)"/>
            <person name="Lucas S."/>
            <person name="Copeland A."/>
            <person name="Lapidus A."/>
            <person name="Bruce D."/>
            <person name="Goodwin L."/>
            <person name="Pitluck S."/>
            <person name="Peters L."/>
            <person name="Kyrpides N."/>
            <person name="Mavromatis K."/>
            <person name="Pagani I."/>
            <person name="Ivanova N."/>
            <person name="Mikhailova N."/>
            <person name="Lu M."/>
            <person name="Detter J.C."/>
            <person name="Tapia R."/>
            <person name="Han C."/>
            <person name="Land M."/>
            <person name="Hauser L."/>
            <person name="Markowitz V."/>
            <person name="Cheng J.-F."/>
            <person name="Hugenholtz P."/>
            <person name="Woyke T."/>
            <person name="Wu D."/>
            <person name="Spring S."/>
            <person name="Schroeder M."/>
            <person name="Brambilla E."/>
            <person name="Klenk H.-P."/>
            <person name="Eisen J.A."/>
        </authorList>
    </citation>
    <scope>NUCLEOTIDE SEQUENCE [LARGE SCALE GENOMIC DNA]</scope>
    <source>
        <strain evidence="14">ATCC 700847 / DSM 10411 / MH2</strain>
    </source>
</reference>
<dbReference type="SUPFAM" id="SSF52540">
    <property type="entry name" value="P-loop containing nucleoside triphosphate hydrolases"/>
    <property type="match status" value="1"/>
</dbReference>
<organism evidence="13 14">
    <name type="scientific">Hippea maritima (strain ATCC 700847 / DSM 10411 / MH2)</name>
    <dbReference type="NCBI Taxonomy" id="760142"/>
    <lineage>
        <taxon>Bacteria</taxon>
        <taxon>Pseudomonadati</taxon>
        <taxon>Campylobacterota</taxon>
        <taxon>Desulfurellia</taxon>
        <taxon>Desulfurellales</taxon>
        <taxon>Hippeaceae</taxon>
        <taxon>Hippea</taxon>
    </lineage>
</organism>
<comment type="caution">
    <text evidence="10">Lacks conserved residue(s) required for the propagation of feature annotation.</text>
</comment>
<keyword evidence="3 10" id="KW-0819">tRNA processing</keyword>
<dbReference type="HOGENOM" id="CLU_019624_4_1_7"/>
<reference evidence="13 14" key="1">
    <citation type="journal article" date="2011" name="Stand. Genomic Sci.">
        <title>Complete genome sequence of the thermophilic sulfur-reducer Hippea maritima type strain (MH(2)).</title>
        <authorList>
            <person name="Huntemann M."/>
            <person name="Lu M."/>
            <person name="Nolan M."/>
            <person name="Lapidus A."/>
            <person name="Lucas S."/>
            <person name="Hammon N."/>
            <person name="Deshpande S."/>
            <person name="Cheng J.F."/>
            <person name="Tapia R."/>
            <person name="Han C."/>
            <person name="Goodwin L."/>
            <person name="Pitluck S."/>
            <person name="Liolios K."/>
            <person name="Pagani I."/>
            <person name="Ivanova N."/>
            <person name="Ovchinikova G."/>
            <person name="Pati A."/>
            <person name="Chen A."/>
            <person name="Palaniappan K."/>
            <person name="Land M."/>
            <person name="Hauser L."/>
            <person name="Jeffries C.D."/>
            <person name="Detter J.C."/>
            <person name="Brambilla E.M."/>
            <person name="Rohde M."/>
            <person name="Spring S."/>
            <person name="Goker M."/>
            <person name="Woyke T."/>
            <person name="Bristow J."/>
            <person name="Eisen J.A."/>
            <person name="Markowitz V."/>
            <person name="Hugenholtz P."/>
            <person name="Kyrpides N.C."/>
            <person name="Klenk H.P."/>
            <person name="Mavromatis K."/>
        </authorList>
    </citation>
    <scope>NUCLEOTIDE SEQUENCE [LARGE SCALE GENOMIC DNA]</scope>
    <source>
        <strain evidence="14">ATCC 700847 / DSM 10411 / MH2</strain>
    </source>
</reference>
<dbReference type="CDD" id="cd04164">
    <property type="entry name" value="trmE"/>
    <property type="match status" value="1"/>
</dbReference>
<dbReference type="FunFam" id="3.30.1360.120:FF:000003">
    <property type="entry name" value="tRNA modification GTPase MnmE"/>
    <property type="match status" value="1"/>
</dbReference>
<feature type="binding site" evidence="10">
    <location>
        <position position="254"/>
    </location>
    <ligand>
        <name>Mg(2+)</name>
        <dbReference type="ChEBI" id="CHEBI:18420"/>
    </ligand>
</feature>
<evidence type="ECO:0000313" key="14">
    <source>
        <dbReference type="Proteomes" id="UP000008139"/>
    </source>
</evidence>
<comment type="subcellular location">
    <subcellularLocation>
        <location evidence="10">Cytoplasm</location>
    </subcellularLocation>
</comment>
<evidence type="ECO:0000256" key="2">
    <source>
        <dbReference type="ARBA" id="ARBA00022490"/>
    </source>
</evidence>
<keyword evidence="9 10" id="KW-0342">GTP-binding</keyword>
<dbReference type="GO" id="GO:0005525">
    <property type="term" value="F:GTP binding"/>
    <property type="evidence" value="ECO:0007669"/>
    <property type="project" value="UniProtKB-UniRule"/>
</dbReference>
<dbReference type="InterPro" id="IPR025867">
    <property type="entry name" value="MnmE_helical"/>
</dbReference>
<feature type="binding site" evidence="10">
    <location>
        <position position="453"/>
    </location>
    <ligand>
        <name>(6S)-5-formyl-5,6,7,8-tetrahydrofolate</name>
        <dbReference type="ChEBI" id="CHEBI:57457"/>
    </ligand>
</feature>
<dbReference type="Gene3D" id="1.20.120.430">
    <property type="entry name" value="tRNA modification GTPase MnmE domain 2"/>
    <property type="match status" value="1"/>
</dbReference>
<feature type="binding site" evidence="10">
    <location>
        <begin position="248"/>
        <end position="254"/>
    </location>
    <ligand>
        <name>GTP</name>
        <dbReference type="ChEBI" id="CHEBI:37565"/>
    </ligand>
</feature>
<dbReference type="InParanoid" id="F2LWU1"/>
<keyword evidence="14" id="KW-1185">Reference proteome</keyword>
<feature type="domain" description="TrmE-type G" evidence="12">
    <location>
        <begin position="219"/>
        <end position="376"/>
    </location>
</feature>
<comment type="function">
    <text evidence="10">Exhibits a very high intrinsic GTPase hydrolysis rate. Involved in the addition of a carboxymethylaminomethyl (cmnm) group at the wobble position (U34) of certain tRNAs, forming tRNA-cmnm(5)s(2)U34.</text>
</comment>
<dbReference type="CDD" id="cd14858">
    <property type="entry name" value="TrmE_N"/>
    <property type="match status" value="1"/>
</dbReference>
<keyword evidence="8 10" id="KW-0630">Potassium</keyword>
<evidence type="ECO:0000256" key="6">
    <source>
        <dbReference type="ARBA" id="ARBA00022801"/>
    </source>
</evidence>
<dbReference type="Pfam" id="PF01926">
    <property type="entry name" value="MMR_HSR1"/>
    <property type="match status" value="1"/>
</dbReference>
<evidence type="ECO:0000256" key="7">
    <source>
        <dbReference type="ARBA" id="ARBA00022842"/>
    </source>
</evidence>
<feature type="binding site" evidence="10">
    <location>
        <position position="25"/>
    </location>
    <ligand>
        <name>(6S)-5-formyl-5,6,7,8-tetrahydrofolate</name>
        <dbReference type="ChEBI" id="CHEBI:57457"/>
    </ligand>
</feature>
<evidence type="ECO:0000256" key="1">
    <source>
        <dbReference type="ARBA" id="ARBA00011043"/>
    </source>
</evidence>
<dbReference type="NCBIfam" id="TIGR00450">
    <property type="entry name" value="mnmE_trmE_thdF"/>
    <property type="match status" value="1"/>
</dbReference>
<dbReference type="Pfam" id="PF10396">
    <property type="entry name" value="TrmE_N"/>
    <property type="match status" value="1"/>
</dbReference>
<dbReference type="SUPFAM" id="SSF103025">
    <property type="entry name" value="Folate-binding domain"/>
    <property type="match status" value="1"/>
</dbReference>
<evidence type="ECO:0000256" key="10">
    <source>
        <dbReference type="HAMAP-Rule" id="MF_00379"/>
    </source>
</evidence>
<comment type="subunit">
    <text evidence="10">Homodimer. Heterotetramer of two MnmE and two MnmG subunits.</text>
</comment>
<dbReference type="PANTHER" id="PTHR42714:SF2">
    <property type="entry name" value="TRNA MODIFICATION GTPASE GTPBP3, MITOCHONDRIAL"/>
    <property type="match status" value="1"/>
</dbReference>
<sequence length="453" mass="49888">MPQHDEDIIAAIATGYTEAAIGIIRVSGKGCLELLEKIFTKKPPYKANRLYYGHITDKQGKVLDEVLVSIFKAPHSYTGEDSFEINCHGGLVVLNSVLERVMEAGARLAQPGEFTKRAFLNGKLDLSQAEAVAKVISAKSKRAVDVAQRQLQGNFSSKLDEIREQILYLMAENEVRIDHPEEDLSDVSTEEKIRTISDIQNKLKQILRAAEFGNHLFEGVILALVGKPNVGKSSLLNLITGSERAIVTDIPGTTRDVVKEQFNINGVPFSILDTAGIRKTNDTVEKIGVKRSLKAIDEADIVLAIFDGSNDLTQEDKKLIERLKSSAKPIIAILNKTDLGIKINKDNLPFEHLLELSCKSGKGLDKLEKTLSNIALGGVDDSQIVSLNASQKQSLKKAIQMCEQLKNDIDNDIDPALIGVDFMALTDYLDEVIGKITNEDMLDVMFKKFCIGK</sequence>
<proteinExistence type="inferred from homology"/>
<dbReference type="AlphaFoldDB" id="F2LWU1"/>
<evidence type="ECO:0000259" key="12">
    <source>
        <dbReference type="PROSITE" id="PS51709"/>
    </source>
</evidence>
<dbReference type="OrthoDB" id="9805918at2"/>
<dbReference type="FunFam" id="3.40.50.300:FF:000494">
    <property type="entry name" value="tRNA modification GTPase MnmE"/>
    <property type="match status" value="1"/>
</dbReference>
<feature type="binding site" evidence="10">
    <location>
        <position position="84"/>
    </location>
    <ligand>
        <name>(6S)-5-formyl-5,6,7,8-tetrahydrofolate</name>
        <dbReference type="ChEBI" id="CHEBI:57457"/>
    </ligand>
</feature>
<evidence type="ECO:0000313" key="13">
    <source>
        <dbReference type="EMBL" id="AEA33069.1"/>
    </source>
</evidence>
<protein>
    <recommendedName>
        <fullName evidence="10">tRNA modification GTPase MnmE</fullName>
        <ecNumber evidence="10">3.6.-.-</ecNumber>
    </recommendedName>
</protein>
<dbReference type="EMBL" id="CP002606">
    <property type="protein sequence ID" value="AEA33069.1"/>
    <property type="molecule type" value="Genomic_DNA"/>
</dbReference>
<dbReference type="GO" id="GO:0003924">
    <property type="term" value="F:GTPase activity"/>
    <property type="evidence" value="ECO:0007669"/>
    <property type="project" value="UniProtKB-UniRule"/>
</dbReference>
<dbReference type="GO" id="GO:0046872">
    <property type="term" value="F:metal ion binding"/>
    <property type="evidence" value="ECO:0007669"/>
    <property type="project" value="UniProtKB-KW"/>
</dbReference>
<keyword evidence="5 10" id="KW-0547">Nucleotide-binding</keyword>
<evidence type="ECO:0000256" key="3">
    <source>
        <dbReference type="ARBA" id="ARBA00022694"/>
    </source>
</evidence>
<evidence type="ECO:0000256" key="11">
    <source>
        <dbReference type="RuleBase" id="RU003313"/>
    </source>
</evidence>
<dbReference type="InterPro" id="IPR027266">
    <property type="entry name" value="TrmE/GcvT-like"/>
</dbReference>
<keyword evidence="7 10" id="KW-0460">Magnesium</keyword>
<dbReference type="eggNOG" id="COG0486">
    <property type="taxonomic scope" value="Bacteria"/>
</dbReference>
<keyword evidence="4 10" id="KW-0479">Metal-binding</keyword>
<keyword evidence="2 10" id="KW-0963">Cytoplasm</keyword>
<evidence type="ECO:0000256" key="8">
    <source>
        <dbReference type="ARBA" id="ARBA00022958"/>
    </source>
</evidence>
<dbReference type="InterPro" id="IPR006073">
    <property type="entry name" value="GTP-bd"/>
</dbReference>
<dbReference type="InterPro" id="IPR027417">
    <property type="entry name" value="P-loop_NTPase"/>
</dbReference>
<feature type="binding site" evidence="10">
    <location>
        <begin position="273"/>
        <end position="276"/>
    </location>
    <ligand>
        <name>GTP</name>
        <dbReference type="ChEBI" id="CHEBI:37565"/>
    </ligand>
</feature>
<dbReference type="KEGG" id="hmr:Hipma_0089"/>
<dbReference type="FunCoup" id="F2LWU1">
    <property type="interactions" value="433"/>
</dbReference>
<dbReference type="PROSITE" id="PS51709">
    <property type="entry name" value="G_TRME"/>
    <property type="match status" value="1"/>
</dbReference>
<evidence type="ECO:0000256" key="9">
    <source>
        <dbReference type="ARBA" id="ARBA00023134"/>
    </source>
</evidence>
<gene>
    <name evidence="10" type="primary">mnmE</name>
    <name evidence="10" type="synonym">trmE</name>
    <name evidence="13" type="ordered locus">Hipma_0089</name>
</gene>
<dbReference type="PANTHER" id="PTHR42714">
    <property type="entry name" value="TRNA MODIFICATION GTPASE GTPBP3"/>
    <property type="match status" value="1"/>
</dbReference>
<dbReference type="GO" id="GO:0005829">
    <property type="term" value="C:cytosol"/>
    <property type="evidence" value="ECO:0007669"/>
    <property type="project" value="TreeGrafter"/>
</dbReference>
<comment type="similarity">
    <text evidence="1 10 11">Belongs to the TRAFAC class TrmE-Era-EngA-EngB-Septin-like GTPase superfamily. TrmE GTPase family.</text>
</comment>
<comment type="cofactor">
    <cofactor evidence="10">
        <name>K(+)</name>
        <dbReference type="ChEBI" id="CHEBI:29103"/>
    </cofactor>
    <text evidence="10">Binds 1 potassium ion per subunit.</text>
</comment>
<dbReference type="NCBIfam" id="NF003661">
    <property type="entry name" value="PRK05291.1-3"/>
    <property type="match status" value="1"/>
</dbReference>
<dbReference type="InterPro" id="IPR031168">
    <property type="entry name" value="G_TrmE"/>
</dbReference>
<dbReference type="NCBIfam" id="TIGR00231">
    <property type="entry name" value="small_GTP"/>
    <property type="match status" value="1"/>
</dbReference>
<name>F2LWU1_HIPMA</name>
<feature type="binding site" evidence="10">
    <location>
        <begin position="229"/>
        <end position="234"/>
    </location>
    <ligand>
        <name>GTP</name>
        <dbReference type="ChEBI" id="CHEBI:37565"/>
    </ligand>
</feature>
<dbReference type="Gene3D" id="3.30.1360.120">
    <property type="entry name" value="Probable tRNA modification gtpase trme, domain 1"/>
    <property type="match status" value="1"/>
</dbReference>
<dbReference type="GO" id="GO:0030488">
    <property type="term" value="P:tRNA methylation"/>
    <property type="evidence" value="ECO:0007669"/>
    <property type="project" value="TreeGrafter"/>
</dbReference>
<dbReference type="InterPro" id="IPR005225">
    <property type="entry name" value="Small_GTP-bd"/>
</dbReference>
<dbReference type="RefSeq" id="WP_013681114.1">
    <property type="nucleotide sequence ID" value="NC_015318.1"/>
</dbReference>
<dbReference type="InterPro" id="IPR004520">
    <property type="entry name" value="GTPase_MnmE"/>
</dbReference>
<dbReference type="GO" id="GO:0042802">
    <property type="term" value="F:identical protein binding"/>
    <property type="evidence" value="ECO:0007669"/>
    <property type="project" value="UniProtKB-ARBA"/>
</dbReference>
<dbReference type="Pfam" id="PF12631">
    <property type="entry name" value="MnmE_helical"/>
    <property type="match status" value="1"/>
</dbReference>
<dbReference type="GO" id="GO:0002098">
    <property type="term" value="P:tRNA wobble uridine modification"/>
    <property type="evidence" value="ECO:0007669"/>
    <property type="project" value="TreeGrafter"/>
</dbReference>
<feature type="binding site" evidence="10">
    <location>
        <position position="248"/>
    </location>
    <ligand>
        <name>K(+)</name>
        <dbReference type="ChEBI" id="CHEBI:29103"/>
    </ligand>
</feature>
<feature type="binding site" evidence="10">
    <location>
        <position position="233"/>
    </location>
    <ligand>
        <name>Mg(2+)</name>
        <dbReference type="ChEBI" id="CHEBI:18420"/>
    </ligand>
</feature>
<dbReference type="PRINTS" id="PR00326">
    <property type="entry name" value="GTP1OBG"/>
</dbReference>
<dbReference type="InterPro" id="IPR018948">
    <property type="entry name" value="GTP-bd_TrmE_N"/>
</dbReference>
<accession>F2LWU1</accession>
<evidence type="ECO:0000256" key="4">
    <source>
        <dbReference type="ARBA" id="ARBA00022723"/>
    </source>
</evidence>
<feature type="binding site" evidence="10">
    <location>
        <position position="253"/>
    </location>
    <ligand>
        <name>K(+)</name>
        <dbReference type="ChEBI" id="CHEBI:29103"/>
    </ligand>
</feature>
<feature type="binding site" evidence="10">
    <location>
        <position position="229"/>
    </location>
    <ligand>
        <name>K(+)</name>
        <dbReference type="ChEBI" id="CHEBI:29103"/>
    </ligand>
</feature>